<reference evidence="12 13" key="1">
    <citation type="journal article" date="2017" name="Int. J. Syst. Evol. Microbiol.">
        <title>Bacillus notoginsengisoli sp. nov., a novel bacterium isolated from the rhizosphere of Panax notoginseng.</title>
        <authorList>
            <person name="Zhang M.Y."/>
            <person name="Cheng J."/>
            <person name="Cai Y."/>
            <person name="Zhang T.Y."/>
            <person name="Wu Y.Y."/>
            <person name="Manikprabhu D."/>
            <person name="Li W.J."/>
            <person name="Zhang Y.X."/>
        </authorList>
    </citation>
    <scope>NUCLEOTIDE SEQUENCE [LARGE SCALE GENOMIC DNA]</scope>
    <source>
        <strain evidence="12 13">JCM 30743</strain>
    </source>
</reference>
<comment type="similarity">
    <text evidence="10">Belongs to the NadD family.</text>
</comment>
<accession>A0A417YUP1</accession>
<keyword evidence="4 10" id="KW-0808">Transferase</keyword>
<dbReference type="InterPro" id="IPR005248">
    <property type="entry name" value="NadD/NMNAT"/>
</dbReference>
<comment type="catalytic activity">
    <reaction evidence="9 10">
        <text>nicotinate beta-D-ribonucleotide + ATP + H(+) = deamido-NAD(+) + diphosphate</text>
        <dbReference type="Rhea" id="RHEA:22860"/>
        <dbReference type="ChEBI" id="CHEBI:15378"/>
        <dbReference type="ChEBI" id="CHEBI:30616"/>
        <dbReference type="ChEBI" id="CHEBI:33019"/>
        <dbReference type="ChEBI" id="CHEBI:57502"/>
        <dbReference type="ChEBI" id="CHEBI:58437"/>
        <dbReference type="EC" id="2.7.7.18"/>
    </reaction>
</comment>
<evidence type="ECO:0000256" key="1">
    <source>
        <dbReference type="ARBA" id="ARBA00002324"/>
    </source>
</evidence>
<dbReference type="OrthoDB" id="5295945at2"/>
<sequence>MKKIGILGGTFNPPHLGHLIIANEVCHALNLDEVWFLPNQEPPHKKKAGGASDEDRLAMLESAIKGNKLFKVEAIELGREGPSYTIDTMKILVDRNPDAEFYFIIGADMVEYLSKWRQIDELLNLVTFVGVQRPGYGLITTYPVQIVDIPAIDISSSMIRERLHQGRTVNYLLSEGVIRQIREKHLYGT</sequence>
<dbReference type="NCBIfam" id="TIGR00482">
    <property type="entry name" value="nicotinate (nicotinamide) nucleotide adenylyltransferase"/>
    <property type="match status" value="1"/>
</dbReference>
<dbReference type="Proteomes" id="UP000284416">
    <property type="component" value="Unassembled WGS sequence"/>
</dbReference>
<dbReference type="InterPro" id="IPR004821">
    <property type="entry name" value="Cyt_trans-like"/>
</dbReference>
<evidence type="ECO:0000256" key="8">
    <source>
        <dbReference type="ARBA" id="ARBA00023027"/>
    </source>
</evidence>
<name>A0A417YUP1_9BACI</name>
<keyword evidence="5 10" id="KW-0548">Nucleotidyltransferase</keyword>
<dbReference type="EMBL" id="QWEG01000005">
    <property type="protein sequence ID" value="RHW40979.1"/>
    <property type="molecule type" value="Genomic_DNA"/>
</dbReference>
<organism evidence="12 13">
    <name type="scientific">Neobacillus notoginsengisoli</name>
    <dbReference type="NCBI Taxonomy" id="1578198"/>
    <lineage>
        <taxon>Bacteria</taxon>
        <taxon>Bacillati</taxon>
        <taxon>Bacillota</taxon>
        <taxon>Bacilli</taxon>
        <taxon>Bacillales</taxon>
        <taxon>Bacillaceae</taxon>
        <taxon>Neobacillus</taxon>
    </lineage>
</organism>
<evidence type="ECO:0000256" key="5">
    <source>
        <dbReference type="ARBA" id="ARBA00022695"/>
    </source>
</evidence>
<dbReference type="RefSeq" id="WP_118920355.1">
    <property type="nucleotide sequence ID" value="NZ_QWEG01000005.1"/>
</dbReference>
<keyword evidence="3 10" id="KW-0662">Pyridine nucleotide biosynthesis</keyword>
<evidence type="ECO:0000256" key="2">
    <source>
        <dbReference type="ARBA" id="ARBA00005019"/>
    </source>
</evidence>
<evidence type="ECO:0000256" key="9">
    <source>
        <dbReference type="ARBA" id="ARBA00048721"/>
    </source>
</evidence>
<dbReference type="GO" id="GO:0004515">
    <property type="term" value="F:nicotinate-nucleotide adenylyltransferase activity"/>
    <property type="evidence" value="ECO:0007669"/>
    <property type="project" value="UniProtKB-UniRule"/>
</dbReference>
<evidence type="ECO:0000256" key="7">
    <source>
        <dbReference type="ARBA" id="ARBA00022840"/>
    </source>
</evidence>
<dbReference type="InterPro" id="IPR014729">
    <property type="entry name" value="Rossmann-like_a/b/a_fold"/>
</dbReference>
<dbReference type="UniPathway" id="UPA00253">
    <property type="reaction ID" value="UER00332"/>
</dbReference>
<evidence type="ECO:0000256" key="10">
    <source>
        <dbReference type="HAMAP-Rule" id="MF_00244"/>
    </source>
</evidence>
<dbReference type="NCBIfam" id="TIGR00125">
    <property type="entry name" value="cyt_tran_rel"/>
    <property type="match status" value="1"/>
</dbReference>
<evidence type="ECO:0000313" key="12">
    <source>
        <dbReference type="EMBL" id="RHW40979.1"/>
    </source>
</evidence>
<evidence type="ECO:0000256" key="4">
    <source>
        <dbReference type="ARBA" id="ARBA00022679"/>
    </source>
</evidence>
<keyword evidence="7 10" id="KW-0067">ATP-binding</keyword>
<dbReference type="AlphaFoldDB" id="A0A417YUP1"/>
<dbReference type="NCBIfam" id="NF000841">
    <property type="entry name" value="PRK00071.1-4"/>
    <property type="match status" value="1"/>
</dbReference>
<dbReference type="GO" id="GO:0005524">
    <property type="term" value="F:ATP binding"/>
    <property type="evidence" value="ECO:0007669"/>
    <property type="project" value="UniProtKB-KW"/>
</dbReference>
<comment type="pathway">
    <text evidence="2 10">Cofactor biosynthesis; NAD(+) biosynthesis; deamido-NAD(+) from nicotinate D-ribonucleotide: step 1/1.</text>
</comment>
<dbReference type="SUPFAM" id="SSF52374">
    <property type="entry name" value="Nucleotidylyl transferase"/>
    <property type="match status" value="1"/>
</dbReference>
<dbReference type="GO" id="GO:0009435">
    <property type="term" value="P:NAD+ biosynthetic process"/>
    <property type="evidence" value="ECO:0007669"/>
    <property type="project" value="UniProtKB-UniRule"/>
</dbReference>
<dbReference type="HAMAP" id="MF_00244">
    <property type="entry name" value="NaMN_adenylyltr"/>
    <property type="match status" value="1"/>
</dbReference>
<dbReference type="Pfam" id="PF01467">
    <property type="entry name" value="CTP_transf_like"/>
    <property type="match status" value="1"/>
</dbReference>
<gene>
    <name evidence="10" type="primary">nadD</name>
    <name evidence="12" type="ORF">D1B31_08510</name>
</gene>
<protein>
    <recommendedName>
        <fullName evidence="10">Probable nicotinate-nucleotide adenylyltransferase</fullName>
        <ecNumber evidence="10">2.7.7.18</ecNumber>
    </recommendedName>
    <alternativeName>
        <fullName evidence="10">Deamido-NAD(+) diphosphorylase</fullName>
    </alternativeName>
    <alternativeName>
        <fullName evidence="10">Deamido-NAD(+) pyrophosphorylase</fullName>
    </alternativeName>
    <alternativeName>
        <fullName evidence="10">Nicotinate mononucleotide adenylyltransferase</fullName>
        <shortName evidence="10">NaMN adenylyltransferase</shortName>
    </alternativeName>
</protein>
<evidence type="ECO:0000259" key="11">
    <source>
        <dbReference type="Pfam" id="PF01467"/>
    </source>
</evidence>
<dbReference type="NCBIfam" id="NF000840">
    <property type="entry name" value="PRK00071.1-3"/>
    <property type="match status" value="1"/>
</dbReference>
<keyword evidence="13" id="KW-1185">Reference proteome</keyword>
<comment type="function">
    <text evidence="1 10">Catalyzes the reversible adenylation of nicotinate mononucleotide (NaMN) to nicotinic acid adenine dinucleotide (NaAD).</text>
</comment>
<proteinExistence type="inferred from homology"/>
<keyword evidence="6 10" id="KW-0547">Nucleotide-binding</keyword>
<dbReference type="CDD" id="cd02165">
    <property type="entry name" value="NMNAT"/>
    <property type="match status" value="1"/>
</dbReference>
<keyword evidence="8 10" id="KW-0520">NAD</keyword>
<comment type="caution">
    <text evidence="12">The sequence shown here is derived from an EMBL/GenBank/DDBJ whole genome shotgun (WGS) entry which is preliminary data.</text>
</comment>
<dbReference type="EC" id="2.7.7.18" evidence="10"/>
<evidence type="ECO:0000313" key="13">
    <source>
        <dbReference type="Proteomes" id="UP000284416"/>
    </source>
</evidence>
<evidence type="ECO:0000256" key="6">
    <source>
        <dbReference type="ARBA" id="ARBA00022741"/>
    </source>
</evidence>
<dbReference type="Gene3D" id="3.40.50.620">
    <property type="entry name" value="HUPs"/>
    <property type="match status" value="1"/>
</dbReference>
<evidence type="ECO:0000256" key="3">
    <source>
        <dbReference type="ARBA" id="ARBA00022642"/>
    </source>
</evidence>
<feature type="domain" description="Cytidyltransferase-like" evidence="11">
    <location>
        <begin position="6"/>
        <end position="162"/>
    </location>
</feature>
<dbReference type="PANTHER" id="PTHR39321">
    <property type="entry name" value="NICOTINATE-NUCLEOTIDE ADENYLYLTRANSFERASE-RELATED"/>
    <property type="match status" value="1"/>
</dbReference>
<dbReference type="PANTHER" id="PTHR39321:SF3">
    <property type="entry name" value="PHOSPHOPANTETHEINE ADENYLYLTRANSFERASE"/>
    <property type="match status" value="1"/>
</dbReference>